<evidence type="ECO:0000313" key="1">
    <source>
        <dbReference type="EMBL" id="ARD98930.1"/>
    </source>
</evidence>
<proteinExistence type="predicted"/>
<dbReference type="EMBL" id="CP015897">
    <property type="protein sequence ID" value="ARD98930.1"/>
    <property type="molecule type" value="Genomic_DNA"/>
</dbReference>
<dbReference type="SUPFAM" id="SSF53335">
    <property type="entry name" value="S-adenosyl-L-methionine-dependent methyltransferases"/>
    <property type="match status" value="1"/>
</dbReference>
<dbReference type="GO" id="GO:0032259">
    <property type="term" value="P:methylation"/>
    <property type="evidence" value="ECO:0007669"/>
    <property type="project" value="UniProtKB-KW"/>
</dbReference>
<dbReference type="AlphaFoldDB" id="A0A1V0NG83"/>
<reference evidence="1 2" key="1">
    <citation type="journal article" date="2017" name="BMC Genomics">
        <title>Comparative and functional genomics of the Lactococcus lactis taxon; insights into evolution and niche adaptation.</title>
        <authorList>
            <person name="Kelleher P."/>
            <person name="Bottacini F."/>
            <person name="Mahony J."/>
            <person name="Kilcawley K.N."/>
            <person name="van Sinderen D."/>
        </authorList>
    </citation>
    <scope>NUCLEOTIDE SEQUENCE [LARGE SCALE GENOMIC DNA]</scope>
    <source>
        <strain evidence="1 2">275</strain>
    </source>
</reference>
<dbReference type="GO" id="GO:0008168">
    <property type="term" value="F:methyltransferase activity"/>
    <property type="evidence" value="ECO:0007669"/>
    <property type="project" value="UniProtKB-KW"/>
</dbReference>
<evidence type="ECO:0000313" key="2">
    <source>
        <dbReference type="Proteomes" id="UP000192085"/>
    </source>
</evidence>
<dbReference type="Pfam" id="PF13489">
    <property type="entry name" value="Methyltransf_23"/>
    <property type="match status" value="1"/>
</dbReference>
<dbReference type="Gene3D" id="3.40.50.150">
    <property type="entry name" value="Vaccinia Virus protein VP39"/>
    <property type="match status" value="1"/>
</dbReference>
<keyword evidence="1" id="KW-0489">Methyltransferase</keyword>
<keyword evidence="1" id="KW-0808">Transferase</keyword>
<dbReference type="InterPro" id="IPR029063">
    <property type="entry name" value="SAM-dependent_MTases_sf"/>
</dbReference>
<dbReference type="PANTHER" id="PTHR43861">
    <property type="entry name" value="TRANS-ACONITATE 2-METHYLTRANSFERASE-RELATED"/>
    <property type="match status" value="1"/>
</dbReference>
<gene>
    <name evidence="1" type="ORF">LL275_1300</name>
</gene>
<protein>
    <submittedName>
        <fullName evidence="1">SAM-dependent methyltransferase</fullName>
    </submittedName>
</protein>
<organism evidence="1 2">
    <name type="scientific">Lactococcus lactis subsp. lactis</name>
    <name type="common">Streptococcus lactis</name>
    <dbReference type="NCBI Taxonomy" id="1360"/>
    <lineage>
        <taxon>Bacteria</taxon>
        <taxon>Bacillati</taxon>
        <taxon>Bacillota</taxon>
        <taxon>Bacilli</taxon>
        <taxon>Lactobacillales</taxon>
        <taxon>Streptococcaceae</taxon>
        <taxon>Lactococcus</taxon>
    </lineage>
</organism>
<sequence>MDFKILNKKNSREKNMTKQENYYAEVFEKPWGRMFYDLLFPQLLPNLTKDSKILSFGSGFGRTETFLEEKGFEVTGYEPDVEKLEMMSDQTFRQLTGTFDDFAETVKNERYDVILIHNVLEYVLDRKVVLELLLSLLTDGGTLSIVKHSKYGSMIEMAAGRDNPQAALDVYENEAVASHNHGDILVYDDDWLTDFVANYKLKLQEKFGIRHFYGISQNAEIKETDNWYQPMLKLEQKVAKDQTLYPVARLHHLIFKKTKENLL</sequence>
<dbReference type="Proteomes" id="UP000192085">
    <property type="component" value="Chromosome"/>
</dbReference>
<accession>A0A1V0NG83</accession>
<name>A0A1V0NG83_LACLL</name>